<accession>A0A6A6TD21</accession>
<dbReference type="Proteomes" id="UP000799324">
    <property type="component" value="Unassembled WGS sequence"/>
</dbReference>
<keyword evidence="7 14" id="KW-0732">Signal</keyword>
<dbReference type="InterPro" id="IPR013785">
    <property type="entry name" value="Aldolase_TIM"/>
</dbReference>
<dbReference type="InterPro" id="IPR035992">
    <property type="entry name" value="Ricin_B-like_lectins"/>
</dbReference>
<dbReference type="Gene3D" id="2.60.40.1180">
    <property type="entry name" value="Golgi alpha-mannosidase II"/>
    <property type="match status" value="1"/>
</dbReference>
<evidence type="ECO:0000256" key="4">
    <source>
        <dbReference type="ARBA" id="ARBA00009743"/>
    </source>
</evidence>
<feature type="chain" id="PRO_5025663519" description="Alpha-galactosidase" evidence="14">
    <location>
        <begin position="19"/>
        <end position="549"/>
    </location>
</feature>
<comment type="function">
    <text evidence="2">Hydrolyzes a variety of simple alpha-D-galactoside as well as more complex molecules such as oligosaccharides and polysaccharides.</text>
</comment>
<keyword evidence="10 13" id="KW-1015">Disulfide bond</keyword>
<dbReference type="AlphaFoldDB" id="A0A6A6TD21"/>
<evidence type="ECO:0000256" key="1">
    <source>
        <dbReference type="ARBA" id="ARBA00001255"/>
    </source>
</evidence>
<dbReference type="SUPFAM" id="SSF51011">
    <property type="entry name" value="Glycosyl hydrolase domain"/>
    <property type="match status" value="1"/>
</dbReference>
<dbReference type="InterPro" id="IPR017853">
    <property type="entry name" value="GH"/>
</dbReference>
<dbReference type="Pfam" id="PF16499">
    <property type="entry name" value="Melibiase_2"/>
    <property type="match status" value="1"/>
</dbReference>
<dbReference type="Pfam" id="PF17801">
    <property type="entry name" value="Melibiase_C"/>
    <property type="match status" value="1"/>
</dbReference>
<dbReference type="PRINTS" id="PR00740">
    <property type="entry name" value="GLHYDRLASE27"/>
</dbReference>
<dbReference type="FunFam" id="3.20.20.70:FF:000177">
    <property type="entry name" value="Alpha-galactosidase"/>
    <property type="match status" value="1"/>
</dbReference>
<dbReference type="SUPFAM" id="SSF50370">
    <property type="entry name" value="Ricin B-like lectins"/>
    <property type="match status" value="1"/>
</dbReference>
<dbReference type="GO" id="GO:0005576">
    <property type="term" value="C:extracellular region"/>
    <property type="evidence" value="ECO:0007669"/>
    <property type="project" value="UniProtKB-SubCell"/>
</dbReference>
<evidence type="ECO:0000256" key="7">
    <source>
        <dbReference type="ARBA" id="ARBA00022729"/>
    </source>
</evidence>
<dbReference type="InterPro" id="IPR013780">
    <property type="entry name" value="Glyco_hydro_b"/>
</dbReference>
<gene>
    <name evidence="16" type="ORF">K491DRAFT_594028</name>
</gene>
<comment type="subcellular location">
    <subcellularLocation>
        <location evidence="3">Secreted</location>
    </subcellularLocation>
</comment>
<dbReference type="InterPro" id="IPR000772">
    <property type="entry name" value="Ricin_B_lectin"/>
</dbReference>
<dbReference type="CDD" id="cd23425">
    <property type="entry name" value="beta-trefoil_Ricin_AglA"/>
    <property type="match status" value="1"/>
</dbReference>
<proteinExistence type="inferred from homology"/>
<dbReference type="PANTHER" id="PTHR11452:SF91">
    <property type="entry name" value="ALPHA-GALACTOSIDASE A-RELATED"/>
    <property type="match status" value="1"/>
</dbReference>
<keyword evidence="12 13" id="KW-0326">Glycosidase</keyword>
<organism evidence="16 17">
    <name type="scientific">Lophiostoma macrostomum CBS 122681</name>
    <dbReference type="NCBI Taxonomy" id="1314788"/>
    <lineage>
        <taxon>Eukaryota</taxon>
        <taxon>Fungi</taxon>
        <taxon>Dikarya</taxon>
        <taxon>Ascomycota</taxon>
        <taxon>Pezizomycotina</taxon>
        <taxon>Dothideomycetes</taxon>
        <taxon>Pleosporomycetidae</taxon>
        <taxon>Pleosporales</taxon>
        <taxon>Lophiostomataceae</taxon>
        <taxon>Lophiostoma</taxon>
    </lineage>
</organism>
<evidence type="ECO:0000256" key="12">
    <source>
        <dbReference type="ARBA" id="ARBA00023295"/>
    </source>
</evidence>
<keyword evidence="6" id="KW-0964">Secreted</keyword>
<sequence length="549" mass="60479">MASIIPLLLSAFAALATASVQDPKIAPRPPMGYNNWARFECNLNETLFVKTADALVEKGLLAAGYNNVNLDDCWPLQNRSAKGELQWNATIFPHGLPWLADYLHGKGFNFGIYTNAGNETCGLYPGSQDHEETDALTFQSWGVDYLKLDACHVNLENGRSHYQEFEYRYKLWHTILTTKLKKPLIFSQSAPAYFSPNFHLDQNNTEWYETMQYIPSTGELARHSDDIKVYGDNPTNTFEPGGHWESMMNNYAMEIRLARYQTCGFYNDPDFLIVDWPDLSLDEKKTHFSLWASFSAPLIISAYVPALTPAEVAYLTNKDIIAIDQDALCEQATVVSQDAYFDVLTKNLANGDRLLTVLNRGNETNTTSIGLERLGIDPDPHTPYKARDLWTGTSSSIRTSITVTLRRRQTAVYRVALAKGGDMHVTPTGQIFNTFSMNCLSATRRSGVVFTSCNAADAQVWTVSAAGLVSPLAAPGKCLSVDGGEVGLEACEQGDKSQVWSYGVGGNLVNRARGVCLEEGGDGDGALARKCGRWADSQVVALPGGVKLE</sequence>
<protein>
    <recommendedName>
        <fullName evidence="5 13">Alpha-galactosidase</fullName>
        <ecNumber evidence="5 13">3.2.1.22</ecNumber>
    </recommendedName>
    <alternativeName>
        <fullName evidence="13">Melibiase</fullName>
    </alternativeName>
</protein>
<dbReference type="Gene3D" id="2.80.10.50">
    <property type="match status" value="1"/>
</dbReference>
<evidence type="ECO:0000256" key="13">
    <source>
        <dbReference type="RuleBase" id="RU361168"/>
    </source>
</evidence>
<keyword evidence="17" id="KW-1185">Reference proteome</keyword>
<evidence type="ECO:0000256" key="5">
    <source>
        <dbReference type="ARBA" id="ARBA00012755"/>
    </source>
</evidence>
<dbReference type="EMBL" id="MU004320">
    <property type="protein sequence ID" value="KAF2657925.1"/>
    <property type="molecule type" value="Genomic_DNA"/>
</dbReference>
<evidence type="ECO:0000256" key="8">
    <source>
        <dbReference type="ARBA" id="ARBA00022734"/>
    </source>
</evidence>
<reference evidence="16" key="1">
    <citation type="journal article" date="2020" name="Stud. Mycol.">
        <title>101 Dothideomycetes genomes: a test case for predicting lifestyles and emergence of pathogens.</title>
        <authorList>
            <person name="Haridas S."/>
            <person name="Albert R."/>
            <person name="Binder M."/>
            <person name="Bloem J."/>
            <person name="Labutti K."/>
            <person name="Salamov A."/>
            <person name="Andreopoulos B."/>
            <person name="Baker S."/>
            <person name="Barry K."/>
            <person name="Bills G."/>
            <person name="Bluhm B."/>
            <person name="Cannon C."/>
            <person name="Castanera R."/>
            <person name="Culley D."/>
            <person name="Daum C."/>
            <person name="Ezra D."/>
            <person name="Gonzalez J."/>
            <person name="Henrissat B."/>
            <person name="Kuo A."/>
            <person name="Liang C."/>
            <person name="Lipzen A."/>
            <person name="Lutzoni F."/>
            <person name="Magnuson J."/>
            <person name="Mondo S."/>
            <person name="Nolan M."/>
            <person name="Ohm R."/>
            <person name="Pangilinan J."/>
            <person name="Park H.-J."/>
            <person name="Ramirez L."/>
            <person name="Alfaro M."/>
            <person name="Sun H."/>
            <person name="Tritt A."/>
            <person name="Yoshinaga Y."/>
            <person name="Zwiers L.-H."/>
            <person name="Turgeon B."/>
            <person name="Goodwin S."/>
            <person name="Spatafora J."/>
            <person name="Crous P."/>
            <person name="Grigoriev I."/>
        </authorList>
    </citation>
    <scope>NUCLEOTIDE SEQUENCE</scope>
    <source>
        <strain evidence="16">CBS 122681</strain>
    </source>
</reference>
<dbReference type="InterPro" id="IPR000111">
    <property type="entry name" value="Glyco_hydro_27/36_CS"/>
</dbReference>
<dbReference type="PANTHER" id="PTHR11452">
    <property type="entry name" value="ALPHA-GALACTOSIDASE/ALPHA-N-ACETYLGALACTOSAMINIDASE"/>
    <property type="match status" value="1"/>
</dbReference>
<evidence type="ECO:0000256" key="11">
    <source>
        <dbReference type="ARBA" id="ARBA00023180"/>
    </source>
</evidence>
<dbReference type="InterPro" id="IPR041233">
    <property type="entry name" value="Melibiase_C"/>
</dbReference>
<evidence type="ECO:0000256" key="3">
    <source>
        <dbReference type="ARBA" id="ARBA00004613"/>
    </source>
</evidence>
<evidence type="ECO:0000256" key="14">
    <source>
        <dbReference type="SAM" id="SignalP"/>
    </source>
</evidence>
<keyword evidence="9 13" id="KW-0378">Hydrolase</keyword>
<comment type="similarity">
    <text evidence="4 13">Belongs to the glycosyl hydrolase 27 family.</text>
</comment>
<feature type="signal peptide" evidence="14">
    <location>
        <begin position="1"/>
        <end position="18"/>
    </location>
</feature>
<evidence type="ECO:0000256" key="6">
    <source>
        <dbReference type="ARBA" id="ARBA00022525"/>
    </source>
</evidence>
<dbReference type="EC" id="3.2.1.22" evidence="5 13"/>
<dbReference type="GO" id="GO:0030246">
    <property type="term" value="F:carbohydrate binding"/>
    <property type="evidence" value="ECO:0007669"/>
    <property type="project" value="UniProtKB-KW"/>
</dbReference>
<evidence type="ECO:0000256" key="10">
    <source>
        <dbReference type="ARBA" id="ARBA00023157"/>
    </source>
</evidence>
<evidence type="ECO:0000256" key="9">
    <source>
        <dbReference type="ARBA" id="ARBA00022801"/>
    </source>
</evidence>
<dbReference type="OrthoDB" id="5795902at2759"/>
<dbReference type="GO" id="GO:0005975">
    <property type="term" value="P:carbohydrate metabolic process"/>
    <property type="evidence" value="ECO:0007669"/>
    <property type="project" value="InterPro"/>
</dbReference>
<comment type="catalytic activity">
    <reaction evidence="1 13">
        <text>Hydrolysis of terminal, non-reducing alpha-D-galactose residues in alpha-D-galactosides, including galactose oligosaccharides, galactomannans and galactolipids.</text>
        <dbReference type="EC" id="3.2.1.22"/>
    </reaction>
</comment>
<keyword evidence="8" id="KW-0430">Lectin</keyword>
<name>A0A6A6TD21_9PLEO</name>
<dbReference type="SMART" id="SM00458">
    <property type="entry name" value="RICIN"/>
    <property type="match status" value="1"/>
</dbReference>
<evidence type="ECO:0000259" key="15">
    <source>
        <dbReference type="SMART" id="SM00458"/>
    </source>
</evidence>
<dbReference type="GO" id="GO:0004557">
    <property type="term" value="F:alpha-galactosidase activity"/>
    <property type="evidence" value="ECO:0007669"/>
    <property type="project" value="UniProtKB-EC"/>
</dbReference>
<feature type="domain" description="Ricin B lectin" evidence="15">
    <location>
        <begin position="426"/>
        <end position="543"/>
    </location>
</feature>
<dbReference type="PROSITE" id="PS50231">
    <property type="entry name" value="RICIN_B_LECTIN"/>
    <property type="match status" value="1"/>
</dbReference>
<dbReference type="SUPFAM" id="SSF51445">
    <property type="entry name" value="(Trans)glycosidases"/>
    <property type="match status" value="1"/>
</dbReference>
<dbReference type="PROSITE" id="PS00512">
    <property type="entry name" value="ALPHA_GALACTOSIDASE"/>
    <property type="match status" value="1"/>
</dbReference>
<evidence type="ECO:0000313" key="16">
    <source>
        <dbReference type="EMBL" id="KAF2657925.1"/>
    </source>
</evidence>
<dbReference type="Gene3D" id="3.20.20.70">
    <property type="entry name" value="Aldolase class I"/>
    <property type="match status" value="1"/>
</dbReference>
<evidence type="ECO:0000256" key="2">
    <source>
        <dbReference type="ARBA" id="ARBA00003969"/>
    </source>
</evidence>
<keyword evidence="11" id="KW-0325">Glycoprotein</keyword>
<evidence type="ECO:0000313" key="17">
    <source>
        <dbReference type="Proteomes" id="UP000799324"/>
    </source>
</evidence>
<dbReference type="CDD" id="cd14792">
    <property type="entry name" value="GH27"/>
    <property type="match status" value="1"/>
</dbReference>
<dbReference type="InterPro" id="IPR002241">
    <property type="entry name" value="Glyco_hydro_27"/>
</dbReference>
<dbReference type="Pfam" id="PF00652">
    <property type="entry name" value="Ricin_B_lectin"/>
    <property type="match status" value="1"/>
</dbReference>